<keyword evidence="1" id="KW-0732">Signal</keyword>
<comment type="caution">
    <text evidence="2">The sequence shown here is derived from an EMBL/GenBank/DDBJ whole genome shotgun (WGS) entry which is preliminary data.</text>
</comment>
<proteinExistence type="predicted"/>
<evidence type="ECO:0000313" key="2">
    <source>
        <dbReference type="EMBL" id="MFD2312473.1"/>
    </source>
</evidence>
<dbReference type="RefSeq" id="WP_265723586.1">
    <property type="nucleotide sequence ID" value="NZ_JAPIVK010000060.1"/>
</dbReference>
<protein>
    <submittedName>
        <fullName evidence="2">Uncharacterized protein</fullName>
    </submittedName>
</protein>
<reference evidence="3" key="1">
    <citation type="journal article" date="2019" name="Int. J. Syst. Evol. Microbiol.">
        <title>The Global Catalogue of Microorganisms (GCM) 10K type strain sequencing project: providing services to taxonomists for standard genome sequencing and annotation.</title>
        <authorList>
            <consortium name="The Broad Institute Genomics Platform"/>
            <consortium name="The Broad Institute Genome Sequencing Center for Infectious Disease"/>
            <person name="Wu L."/>
            <person name="Ma J."/>
        </authorList>
    </citation>
    <scope>NUCLEOTIDE SEQUENCE [LARGE SCALE GENOMIC DNA]</scope>
    <source>
        <strain evidence="3">KCTC 12848</strain>
    </source>
</reference>
<dbReference type="EMBL" id="JBHUJD010000046">
    <property type="protein sequence ID" value="MFD2312473.1"/>
    <property type="molecule type" value="Genomic_DNA"/>
</dbReference>
<evidence type="ECO:0000313" key="3">
    <source>
        <dbReference type="Proteomes" id="UP001597425"/>
    </source>
</evidence>
<feature type="signal peptide" evidence="1">
    <location>
        <begin position="1"/>
        <end position="23"/>
    </location>
</feature>
<organism evidence="2 3">
    <name type="scientific">Microbulbifer halophilus</name>
    <dbReference type="NCBI Taxonomy" id="453963"/>
    <lineage>
        <taxon>Bacteria</taxon>
        <taxon>Pseudomonadati</taxon>
        <taxon>Pseudomonadota</taxon>
        <taxon>Gammaproteobacteria</taxon>
        <taxon>Cellvibrionales</taxon>
        <taxon>Microbulbiferaceae</taxon>
        <taxon>Microbulbifer</taxon>
    </lineage>
</organism>
<accession>A0ABW5EFX3</accession>
<keyword evidence="3" id="KW-1185">Reference proteome</keyword>
<sequence>MRRLTRYLLLSFLPTLLATGAQEDGLSAQELRQLMQMAEYISVDYPEAVRGGEVVNDAEYAEMREFSQLIEDNSARLAAPPEADAVREEATALRGSGCAAASPEDTDSNRSTIRYPAQSGVFFVCG</sequence>
<evidence type="ECO:0000256" key="1">
    <source>
        <dbReference type="SAM" id="SignalP"/>
    </source>
</evidence>
<name>A0ABW5EFX3_9GAMM</name>
<dbReference type="Proteomes" id="UP001597425">
    <property type="component" value="Unassembled WGS sequence"/>
</dbReference>
<gene>
    <name evidence="2" type="ORF">ACFSKX_18810</name>
</gene>
<feature type="chain" id="PRO_5045458538" evidence="1">
    <location>
        <begin position="24"/>
        <end position="126"/>
    </location>
</feature>